<comment type="caution">
    <text evidence="1">The sequence shown here is derived from an EMBL/GenBank/DDBJ whole genome shotgun (WGS) entry which is preliminary data.</text>
</comment>
<dbReference type="EMBL" id="JASCZI010153371">
    <property type="protein sequence ID" value="MED6177298.1"/>
    <property type="molecule type" value="Genomic_DNA"/>
</dbReference>
<evidence type="ECO:0000313" key="1">
    <source>
        <dbReference type="EMBL" id="MED6177298.1"/>
    </source>
</evidence>
<name>A0ABU6VX59_9FABA</name>
<reference evidence="1 2" key="1">
    <citation type="journal article" date="2023" name="Plants (Basel)">
        <title>Bridging the Gap: Combining Genomics and Transcriptomics Approaches to Understand Stylosanthes scabra, an Orphan Legume from the Brazilian Caatinga.</title>
        <authorList>
            <person name="Ferreira-Neto J.R.C."/>
            <person name="da Silva M.D."/>
            <person name="Binneck E."/>
            <person name="de Melo N.F."/>
            <person name="da Silva R.H."/>
            <person name="de Melo A.L.T.M."/>
            <person name="Pandolfi V."/>
            <person name="Bustamante F.O."/>
            <person name="Brasileiro-Vidal A.C."/>
            <person name="Benko-Iseppon A.M."/>
        </authorList>
    </citation>
    <scope>NUCLEOTIDE SEQUENCE [LARGE SCALE GENOMIC DNA]</scope>
    <source>
        <tissue evidence="1">Leaves</tissue>
    </source>
</reference>
<evidence type="ECO:0000313" key="2">
    <source>
        <dbReference type="Proteomes" id="UP001341840"/>
    </source>
</evidence>
<accession>A0ABU6VX59</accession>
<proteinExistence type="predicted"/>
<dbReference type="Proteomes" id="UP001341840">
    <property type="component" value="Unassembled WGS sequence"/>
</dbReference>
<gene>
    <name evidence="1" type="ORF">PIB30_096886</name>
</gene>
<sequence>MQKPSKLAVCTGGEKRRKEACGARNEVGKQFCPEVPSICVDAGAYAYTTMMQTTPRHPLIKPRRGPYPRIGVEVHAYAWIINPCPRAATPRRAPGSLGVALTFSSQAEHPHLNPRLDVLQEA</sequence>
<organism evidence="1 2">
    <name type="scientific">Stylosanthes scabra</name>
    <dbReference type="NCBI Taxonomy" id="79078"/>
    <lineage>
        <taxon>Eukaryota</taxon>
        <taxon>Viridiplantae</taxon>
        <taxon>Streptophyta</taxon>
        <taxon>Embryophyta</taxon>
        <taxon>Tracheophyta</taxon>
        <taxon>Spermatophyta</taxon>
        <taxon>Magnoliopsida</taxon>
        <taxon>eudicotyledons</taxon>
        <taxon>Gunneridae</taxon>
        <taxon>Pentapetalae</taxon>
        <taxon>rosids</taxon>
        <taxon>fabids</taxon>
        <taxon>Fabales</taxon>
        <taxon>Fabaceae</taxon>
        <taxon>Papilionoideae</taxon>
        <taxon>50 kb inversion clade</taxon>
        <taxon>dalbergioids sensu lato</taxon>
        <taxon>Dalbergieae</taxon>
        <taxon>Pterocarpus clade</taxon>
        <taxon>Stylosanthes</taxon>
    </lineage>
</organism>
<keyword evidence="2" id="KW-1185">Reference proteome</keyword>
<protein>
    <submittedName>
        <fullName evidence="1">Uncharacterized protein</fullName>
    </submittedName>
</protein>